<comment type="caution">
    <text evidence="2">The sequence shown here is derived from an EMBL/GenBank/DDBJ whole genome shotgun (WGS) entry which is preliminary data.</text>
</comment>
<organism evidence="2 3">
    <name type="scientific">Botrytis paeoniae</name>
    <dbReference type="NCBI Taxonomy" id="278948"/>
    <lineage>
        <taxon>Eukaryota</taxon>
        <taxon>Fungi</taxon>
        <taxon>Dikarya</taxon>
        <taxon>Ascomycota</taxon>
        <taxon>Pezizomycotina</taxon>
        <taxon>Leotiomycetes</taxon>
        <taxon>Helotiales</taxon>
        <taxon>Sclerotiniaceae</taxon>
        <taxon>Botrytis</taxon>
    </lineage>
</organism>
<keyword evidence="3" id="KW-1185">Reference proteome</keyword>
<name>A0A4Z1FQU4_9HELO</name>
<feature type="compositionally biased region" description="Polar residues" evidence="1">
    <location>
        <begin position="19"/>
        <end position="29"/>
    </location>
</feature>
<reference evidence="2 3" key="1">
    <citation type="submission" date="2017-12" db="EMBL/GenBank/DDBJ databases">
        <title>Comparative genomics of Botrytis spp.</title>
        <authorList>
            <person name="Valero-Jimenez C.A."/>
            <person name="Tapia P."/>
            <person name="Veloso J."/>
            <person name="Silva-Moreno E."/>
            <person name="Staats M."/>
            <person name="Valdes J.H."/>
            <person name="Van Kan J.A.L."/>
        </authorList>
    </citation>
    <scope>NUCLEOTIDE SEQUENCE [LARGE SCALE GENOMIC DNA]</scope>
    <source>
        <strain evidence="2 3">Bp0003</strain>
    </source>
</reference>
<sequence>MSDSLRKGVGEQVSEKVTPDSQKSTTTKIGENISGGADKAAGAVQPSDSKSTTQELSDKTRSGTDDAQSQGKGILGSVTDTAGNAANTVSDTLSNTASSLTGNK</sequence>
<feature type="compositionally biased region" description="Basic and acidic residues" evidence="1">
    <location>
        <begin position="1"/>
        <end position="18"/>
    </location>
</feature>
<dbReference type="Gene3D" id="6.10.280.100">
    <property type="match status" value="1"/>
</dbReference>
<dbReference type="EMBL" id="PQXI01000082">
    <property type="protein sequence ID" value="TGO25359.1"/>
    <property type="molecule type" value="Genomic_DNA"/>
</dbReference>
<dbReference type="Pfam" id="PF04119">
    <property type="entry name" value="HSP9_HSP12"/>
    <property type="match status" value="1"/>
</dbReference>
<evidence type="ECO:0000313" key="3">
    <source>
        <dbReference type="Proteomes" id="UP000297910"/>
    </source>
</evidence>
<evidence type="ECO:0008006" key="4">
    <source>
        <dbReference type="Google" id="ProtNLM"/>
    </source>
</evidence>
<gene>
    <name evidence="2" type="ORF">BPAE_0082g00450</name>
</gene>
<proteinExistence type="predicted"/>
<dbReference type="PIRSF" id="PIRSF002590">
    <property type="entry name" value="HSP9/HSP12_fun"/>
    <property type="match status" value="1"/>
</dbReference>
<feature type="region of interest" description="Disordered" evidence="1">
    <location>
        <begin position="1"/>
        <end position="104"/>
    </location>
</feature>
<accession>A0A4Z1FQU4</accession>
<feature type="compositionally biased region" description="Polar residues" evidence="1">
    <location>
        <begin position="78"/>
        <end position="104"/>
    </location>
</feature>
<evidence type="ECO:0000256" key="1">
    <source>
        <dbReference type="SAM" id="MobiDB-lite"/>
    </source>
</evidence>
<evidence type="ECO:0000313" key="2">
    <source>
        <dbReference type="EMBL" id="TGO25359.1"/>
    </source>
</evidence>
<feature type="compositionally biased region" description="Polar residues" evidence="1">
    <location>
        <begin position="46"/>
        <end position="55"/>
    </location>
</feature>
<dbReference type="InterPro" id="IPR007250">
    <property type="entry name" value="HSP9_HSP12"/>
</dbReference>
<dbReference type="AlphaFoldDB" id="A0A4Z1FQU4"/>
<protein>
    <recommendedName>
        <fullName evidence="4">Chaperone/heat shock protein Hsp12</fullName>
    </recommendedName>
</protein>
<dbReference type="Proteomes" id="UP000297910">
    <property type="component" value="Unassembled WGS sequence"/>
</dbReference>